<dbReference type="Proteomes" id="UP000241854">
    <property type="component" value="Chromosome"/>
</dbReference>
<protein>
    <submittedName>
        <fullName evidence="2">Uncharacterized protein</fullName>
    </submittedName>
</protein>
<dbReference type="AlphaFoldDB" id="A0A2R4NY60"/>
<sequence length="112" mass="12687">MPNKTLINLPHSTKANFLNLRPKLVLGACCCKFINLCYIYEILIAAKKGEILQSTKTSIWFLVILSGLMACTSLSTDVYLPAMPTMERQLHGDAEHWLFDRFCYRTAHLGAH</sequence>
<proteinExistence type="predicted"/>
<name>A0A2R4NY60_9BACT</name>
<keyword evidence="1" id="KW-0812">Transmembrane</keyword>
<feature type="transmembrane region" description="Helical" evidence="1">
    <location>
        <begin position="24"/>
        <end position="46"/>
    </location>
</feature>
<evidence type="ECO:0000256" key="1">
    <source>
        <dbReference type="SAM" id="Phobius"/>
    </source>
</evidence>
<dbReference type="EMBL" id="CP021642">
    <property type="protein sequence ID" value="AVX43358.1"/>
    <property type="molecule type" value="Genomic_DNA"/>
</dbReference>
<organism evidence="2 3">
    <name type="scientific">Campylobacter concisus</name>
    <dbReference type="NCBI Taxonomy" id="199"/>
    <lineage>
        <taxon>Bacteria</taxon>
        <taxon>Pseudomonadati</taxon>
        <taxon>Campylobacterota</taxon>
        <taxon>Epsilonproteobacteria</taxon>
        <taxon>Campylobacterales</taxon>
        <taxon>Campylobacteraceae</taxon>
        <taxon>Campylobacter</taxon>
    </lineage>
</organism>
<reference evidence="2 3" key="1">
    <citation type="journal article" date="2018" name="Emerg. Microbes Infect.">
        <title>Genomic analysis of oral Campylobacter concisus strains identified a potential bacterial molecular marker associated with active Crohn's disease.</title>
        <authorList>
            <person name="Liu F."/>
            <person name="Ma R."/>
            <person name="Tay C.Y.A."/>
            <person name="Octavia S."/>
            <person name="Lan R."/>
            <person name="Chung H.K.L."/>
            <person name="Riordan S.M."/>
            <person name="Grimm M.C."/>
            <person name="Leong R.W."/>
            <person name="Tanaka M.M."/>
            <person name="Connor S."/>
            <person name="Zhang L."/>
        </authorList>
    </citation>
    <scope>NUCLEOTIDE SEQUENCE [LARGE SCALE GENOMIC DNA]</scope>
    <source>
        <strain evidence="2 3">P2CDO4</strain>
    </source>
</reference>
<gene>
    <name evidence="2" type="ORF">CCS77_0297</name>
</gene>
<evidence type="ECO:0000313" key="2">
    <source>
        <dbReference type="EMBL" id="AVX43358.1"/>
    </source>
</evidence>
<keyword evidence="1" id="KW-1133">Transmembrane helix</keyword>
<keyword evidence="1" id="KW-0472">Membrane</keyword>
<evidence type="ECO:0000313" key="3">
    <source>
        <dbReference type="Proteomes" id="UP000241854"/>
    </source>
</evidence>
<accession>A0A2R4NY60</accession>
<feature type="transmembrane region" description="Helical" evidence="1">
    <location>
        <begin position="58"/>
        <end position="80"/>
    </location>
</feature>